<comment type="caution">
    <text evidence="2">The sequence shown here is derived from an EMBL/GenBank/DDBJ whole genome shotgun (WGS) entry which is preliminary data.</text>
</comment>
<organism evidence="2 3">
    <name type="scientific">Sphingomonas immobilis</name>
    <dbReference type="NCBI Taxonomy" id="3063997"/>
    <lineage>
        <taxon>Bacteria</taxon>
        <taxon>Pseudomonadati</taxon>
        <taxon>Pseudomonadota</taxon>
        <taxon>Alphaproteobacteria</taxon>
        <taxon>Sphingomonadales</taxon>
        <taxon>Sphingomonadaceae</taxon>
        <taxon>Sphingomonas</taxon>
    </lineage>
</organism>
<evidence type="ECO:0000313" key="2">
    <source>
        <dbReference type="EMBL" id="MDO7844593.1"/>
    </source>
</evidence>
<keyword evidence="1" id="KW-1133">Transmembrane helix</keyword>
<evidence type="ECO:0000313" key="3">
    <source>
        <dbReference type="Proteomes" id="UP001176468"/>
    </source>
</evidence>
<keyword evidence="1" id="KW-0472">Membrane</keyword>
<gene>
    <name evidence="2" type="ORF">Q5H94_19840</name>
</gene>
<reference evidence="2" key="1">
    <citation type="submission" date="2023-07" db="EMBL/GenBank/DDBJ databases">
        <authorList>
            <person name="Kim M.K."/>
        </authorList>
    </citation>
    <scope>NUCLEOTIDE SEQUENCE</scope>
    <source>
        <strain evidence="2">CA1-15</strain>
    </source>
</reference>
<evidence type="ECO:0000256" key="1">
    <source>
        <dbReference type="SAM" id="Phobius"/>
    </source>
</evidence>
<proteinExistence type="predicted"/>
<feature type="transmembrane region" description="Helical" evidence="1">
    <location>
        <begin position="60"/>
        <end position="80"/>
    </location>
</feature>
<accession>A0ABT9A4Y4</accession>
<dbReference type="EMBL" id="JAUQSZ010000018">
    <property type="protein sequence ID" value="MDO7844593.1"/>
    <property type="molecule type" value="Genomic_DNA"/>
</dbReference>
<dbReference type="Proteomes" id="UP001176468">
    <property type="component" value="Unassembled WGS sequence"/>
</dbReference>
<name>A0ABT9A4Y4_9SPHN</name>
<dbReference type="RefSeq" id="WP_304562991.1">
    <property type="nucleotide sequence ID" value="NZ_JAUQSZ010000018.1"/>
</dbReference>
<feature type="transmembrane region" description="Helical" evidence="1">
    <location>
        <begin position="7"/>
        <end position="25"/>
    </location>
</feature>
<keyword evidence="3" id="KW-1185">Reference proteome</keyword>
<protein>
    <submittedName>
        <fullName evidence="2">Uncharacterized protein</fullName>
    </submittedName>
</protein>
<sequence>MKFARFYAALMGLASVAVTVLVWPVSPPAAIVPLAAALGIIVLAALPARRRNGRKRLVRGFPIFSGAMGVSAVIAAIMTLMPAPPILFVAIAALALFGWKLADHRARQLSIKLLMFEYVRN</sequence>
<keyword evidence="1" id="KW-0812">Transmembrane</keyword>
<feature type="transmembrane region" description="Helical" evidence="1">
    <location>
        <begin position="31"/>
        <end position="48"/>
    </location>
</feature>
<feature type="transmembrane region" description="Helical" evidence="1">
    <location>
        <begin position="86"/>
        <end position="102"/>
    </location>
</feature>